<dbReference type="RefSeq" id="WP_073825519.1">
    <property type="nucleotide sequence ID" value="NZ_MQVS01000010.1"/>
</dbReference>
<organism evidence="2 3">
    <name type="scientific">Buchananella hordeovulneris</name>
    <dbReference type="NCBI Taxonomy" id="52770"/>
    <lineage>
        <taxon>Bacteria</taxon>
        <taxon>Bacillati</taxon>
        <taxon>Actinomycetota</taxon>
        <taxon>Actinomycetes</taxon>
        <taxon>Actinomycetales</taxon>
        <taxon>Actinomycetaceae</taxon>
        <taxon>Buchananella</taxon>
    </lineage>
</organism>
<dbReference type="OrthoDB" id="4554725at2"/>
<dbReference type="Pfam" id="PF13569">
    <property type="entry name" value="DUF4132"/>
    <property type="match status" value="1"/>
</dbReference>
<proteinExistence type="predicted"/>
<sequence length="899" mass="97580">MPKKPASTTTQPLTVDTAAPDDLGLRLTVFEELYAPGATQPLPLDETPFDPDAEAERAARIARVDTYKASYRVEGFWRFTEPLFTGIPRPERAAWWREYFKQHAPKGMPNWIGPLEILPAWLETLLLLDSRRPLPELLEALHSLQKQHSHYHVVCQIPAALHLWSEAEVAAARAALPSPLPPLIVPTQRGNYIHDMLDASPHLQAASLAALSEADMAAMSGSATGCLTSWSYTDTVLLSLVFPTVEQRVAFARRTGANISSWRAAVPWLVGTGTAGFPLLLETVNSLGKEHALVVVQMLAEAGHGPAMTELFLDLLSTKAGPAADQWLRAHLPQALAARLTPARAAALAPFLREVPIAELRAVAEQTSGATRAVVDEILAEADLPELPAASDWWAAARGRAELPPASKLPFVPSVLPPVVLTTVDGSVRLSQEQVGELLRALAAPERHPLVEAVAERATPASRDRFVIGVVAAWLTGGAPNNRAWLLTGSGWLGSDGFVHYLTPLVREWPGVAQHQRAVKGLTALANVASELALSQISGIAAKVKFAAIKKRAGEAMEEIAAARGLSRDELEDRILPTGGLDARGQRHFDYGARRFVAYLTPEAKLVFRLLDEQERPTGKVLTSLPKPNKSDDADRAAAARDEAKVLKKTVTTLAKLQVERFERALVTQRRWAAADFTNYIAAHPLLAGLLAGLIWAVWDGDTLRATGRLEEGQLVDRDDEPLQLGDLHVTLAHPLDLDEETRAGWAEVLADYELTTPFKQLDRPVYALPTGQGDDFFLQGLPTAPIAAAKLVGAATKRGWQRGAALDAGVYCLFGLPLPSCNVTAVLLFEDGMWMGSPSDNEDQKLSQLYLRRGLDDPGSLGWGDPDKDRADNLLVPWHELPPALASEIIALVEQLRG</sequence>
<dbReference type="Proteomes" id="UP000185612">
    <property type="component" value="Unassembled WGS sequence"/>
</dbReference>
<reference evidence="3" key="1">
    <citation type="submission" date="2016-12" db="EMBL/GenBank/DDBJ databases">
        <authorList>
            <person name="Meng X."/>
        </authorList>
    </citation>
    <scope>NUCLEOTIDE SEQUENCE [LARGE SCALE GENOMIC DNA]</scope>
    <source>
        <strain evidence="3">DSM 20732</strain>
    </source>
</reference>
<accession>A0A1Q5PTY5</accession>
<dbReference type="STRING" id="52770.BSZ40_09090"/>
<evidence type="ECO:0000313" key="3">
    <source>
        <dbReference type="Proteomes" id="UP000185612"/>
    </source>
</evidence>
<protein>
    <recommendedName>
        <fullName evidence="1">DUF4132 domain-containing protein</fullName>
    </recommendedName>
</protein>
<gene>
    <name evidence="2" type="ORF">BSZ40_09090</name>
</gene>
<keyword evidence="3" id="KW-1185">Reference proteome</keyword>
<dbReference type="EMBL" id="MQVS01000010">
    <property type="protein sequence ID" value="OKL51051.1"/>
    <property type="molecule type" value="Genomic_DNA"/>
</dbReference>
<feature type="domain" description="DUF4132" evidence="1">
    <location>
        <begin position="619"/>
        <end position="801"/>
    </location>
</feature>
<evidence type="ECO:0000313" key="2">
    <source>
        <dbReference type="EMBL" id="OKL51051.1"/>
    </source>
</evidence>
<dbReference type="InParanoid" id="A0A1Q5PTY5"/>
<evidence type="ECO:0000259" key="1">
    <source>
        <dbReference type="Pfam" id="PF13569"/>
    </source>
</evidence>
<comment type="caution">
    <text evidence="2">The sequence shown here is derived from an EMBL/GenBank/DDBJ whole genome shotgun (WGS) entry which is preliminary data.</text>
</comment>
<dbReference type="AlphaFoldDB" id="A0A1Q5PTY5"/>
<dbReference type="InterPro" id="IPR025406">
    <property type="entry name" value="DUF4132"/>
</dbReference>
<name>A0A1Q5PTY5_9ACTO</name>